<evidence type="ECO:0000256" key="3">
    <source>
        <dbReference type="ARBA" id="ARBA00022741"/>
    </source>
</evidence>
<dbReference type="InterPro" id="IPR014020">
    <property type="entry name" value="Tensin_C2-dom"/>
</dbReference>
<dbReference type="EMBL" id="JBJJXI010000120">
    <property type="protein sequence ID" value="KAL3390301.1"/>
    <property type="molecule type" value="Genomic_DNA"/>
</dbReference>
<evidence type="ECO:0000259" key="6">
    <source>
        <dbReference type="PROSITE" id="PS50011"/>
    </source>
</evidence>
<dbReference type="PANTHER" id="PTHR22967:SF105">
    <property type="entry name" value="CYCLIN-G-ASSOCIATED KINASE"/>
    <property type="match status" value="1"/>
</dbReference>
<comment type="subcellular location">
    <subcellularLocation>
        <location evidence="1">Cytoplasmic vesicle</location>
        <location evidence="1">Clathrin-coated vesicle</location>
    </subcellularLocation>
</comment>
<name>A0ABD2WBM7_9HYME</name>
<sequence length="1208" mass="131425">MSDYLRSAFGYLNGGPAGSNGGDASSTTAYTATATSSSGSELVGQNLDVNGVKLRVTRLIAEGGWALVFAVVDVSTGKEYALKRMIAVDEEAKKTIHQEIETLKALTNHPNIIQFLCVQQVNKSGSRGDEYLLVTELCPGGTVADILRNVSVNSLSVAQICRIAYQATKAVHHMHSQPQPFIHRDIKLENFLIGQDGLVKLCDFGSTTLQQILPDTSWNAQKHAQLEDHLAKYTTPMYRAPEMMDTWSNEPIGPPVDCWALGCVIYTLVTLRHPFPEGNKLAIVNGKYTPIPNNPTLACFNDLIKGCLETSPMQRLTTSAILERLAAIAESNGFDPREAANIEPIKPAQPIIPPRPGPHNAAAVPPPRPAPPGSNNSMQPPPRPGPPRPGLPGQYGQPQQSSGSGLFSSIKGGAGSIFRNLKDTSSKVMQTVQQTINRTELDASYITSRILVMPYPADGIESAYRANHVEDVRAFLQARHPPPTKIQFYNLSKGRPNVARLIGKHIDCSFAFTSGEANAPLLSAIYQICQDIHRFLDVDVHHTVVLYCNDGLRASAVVACSLLLYSGVVHTVDEALNLFATRRCQPPQIQPSEIKMIEYMAQLANHKLPHMKPLILRSLLVQPIPLFTRARDGCRPYVEIYSNGAMVFSTKRNEYEEMKLFGMNEGKVCLILGDAAVRGDISMVLYHARQQLGRVIGIKMASFHFHTGYVPLKDSTLIFEKKDLDDTPEIGGHFRIVVNAMIGEDSAKFARVPAPWEAEDATTEHIIPDPLFGSTLEMEETLENFRIEGSINNLRQSKEPTPEAAPLVRPSSSPTPPPRPPQLPRKPSLVADFPPPQVEADLLNLGGGPSSDATPAPAPTPTYIKPEFDIFAQDATPSSASLIDNKPAAAAVNDDLLGGFGSFVQAPPPPNTPTANQAKSAADLMFGQTNGDLLFGQGKNNFGSTNTSQPKDIFDPFAGSSKLGNLGNWGEPKAAANTLNTENVFPRNTSVPNFKNPPPKPDPFADLAGTMGAGLASSWNGTTNTPQSQSPATGGTPIHATTPRMQQAHTPMYEMPQTNVPSEKPPKSGDAFEDLLGSQGYNFFTSKKAENNGPKTMNEMRKVEAAKTMDPETLKVAEWTEGKKGNLRALLCSMHSICWDGCKWQKCEMHMLVSPADVKKAYRKACLAVHPDKQVGTENENLAKLMFMELNNAWSTFENDASQQKLFS</sequence>
<comment type="caution">
    <text evidence="10">The sequence shown here is derived from an EMBL/GenBank/DDBJ whole genome shotgun (WGS) entry which is preliminary data.</text>
</comment>
<dbReference type="InterPro" id="IPR008271">
    <property type="entry name" value="Ser/Thr_kinase_AS"/>
</dbReference>
<dbReference type="Pfam" id="PF00069">
    <property type="entry name" value="Pkinase"/>
    <property type="match status" value="1"/>
</dbReference>
<evidence type="ECO:0000256" key="1">
    <source>
        <dbReference type="ARBA" id="ARBA00004132"/>
    </source>
</evidence>
<evidence type="ECO:0000259" key="7">
    <source>
        <dbReference type="PROSITE" id="PS50076"/>
    </source>
</evidence>
<dbReference type="PANTHER" id="PTHR22967">
    <property type="entry name" value="SERINE/THREONINE PROTEIN KINASE"/>
    <property type="match status" value="1"/>
</dbReference>
<dbReference type="InterPro" id="IPR035892">
    <property type="entry name" value="C2_domain_sf"/>
</dbReference>
<gene>
    <name evidence="10" type="ORF">TKK_014838</name>
</gene>
<dbReference type="Pfam" id="PF00226">
    <property type="entry name" value="DnaJ"/>
    <property type="match status" value="1"/>
</dbReference>
<protein>
    <recommendedName>
        <fullName evidence="12">Cyclin-G-associated kinase</fullName>
    </recommendedName>
</protein>
<dbReference type="SUPFAM" id="SSF56112">
    <property type="entry name" value="Protein kinase-like (PK-like)"/>
    <property type="match status" value="1"/>
</dbReference>
<reference evidence="10 11" key="1">
    <citation type="journal article" date="2024" name="bioRxiv">
        <title>A reference genome for Trichogramma kaykai: A tiny desert-dwelling parasitoid wasp with competing sex-ratio distorters.</title>
        <authorList>
            <person name="Culotta J."/>
            <person name="Lindsey A.R."/>
        </authorList>
    </citation>
    <scope>NUCLEOTIDE SEQUENCE [LARGE SCALE GENOMIC DNA]</scope>
    <source>
        <strain evidence="10 11">KSX58</strain>
    </source>
</reference>
<feature type="compositionally biased region" description="Polar residues" evidence="5">
    <location>
        <begin position="1017"/>
        <end position="1033"/>
    </location>
</feature>
<evidence type="ECO:0000313" key="11">
    <source>
        <dbReference type="Proteomes" id="UP001627154"/>
    </source>
</evidence>
<dbReference type="InterPro" id="IPR000719">
    <property type="entry name" value="Prot_kinase_dom"/>
</dbReference>
<dbReference type="Gene3D" id="2.60.40.1110">
    <property type="match status" value="1"/>
</dbReference>
<accession>A0ABD2WBM7</accession>
<dbReference type="PROSITE" id="PS51182">
    <property type="entry name" value="C2_TENSIN"/>
    <property type="match status" value="1"/>
</dbReference>
<evidence type="ECO:0000256" key="4">
    <source>
        <dbReference type="ARBA" id="ARBA00023329"/>
    </source>
</evidence>
<dbReference type="AlphaFoldDB" id="A0ABD2WBM7"/>
<dbReference type="InterPro" id="IPR029021">
    <property type="entry name" value="Prot-tyrosine_phosphatase-like"/>
</dbReference>
<evidence type="ECO:0000313" key="10">
    <source>
        <dbReference type="EMBL" id="KAL3390301.1"/>
    </source>
</evidence>
<dbReference type="FunFam" id="1.10.287.110:FF:000002">
    <property type="entry name" value="putative tyrosine-protein phosphatase auxilin isoform X2"/>
    <property type="match status" value="1"/>
</dbReference>
<organism evidence="10 11">
    <name type="scientific">Trichogramma kaykai</name>
    <dbReference type="NCBI Taxonomy" id="54128"/>
    <lineage>
        <taxon>Eukaryota</taxon>
        <taxon>Metazoa</taxon>
        <taxon>Ecdysozoa</taxon>
        <taxon>Arthropoda</taxon>
        <taxon>Hexapoda</taxon>
        <taxon>Insecta</taxon>
        <taxon>Pterygota</taxon>
        <taxon>Neoptera</taxon>
        <taxon>Endopterygota</taxon>
        <taxon>Hymenoptera</taxon>
        <taxon>Apocrita</taxon>
        <taxon>Proctotrupomorpha</taxon>
        <taxon>Chalcidoidea</taxon>
        <taxon>Trichogrammatidae</taxon>
        <taxon>Trichogramma</taxon>
    </lineage>
</organism>
<proteinExistence type="inferred from homology"/>
<evidence type="ECO:0008006" key="12">
    <source>
        <dbReference type="Google" id="ProtNLM"/>
    </source>
</evidence>
<keyword evidence="3" id="KW-0547">Nucleotide-binding</keyword>
<keyword evidence="11" id="KW-1185">Reference proteome</keyword>
<feature type="region of interest" description="Disordered" evidence="5">
    <location>
        <begin position="347"/>
        <end position="409"/>
    </location>
</feature>
<evidence type="ECO:0000259" key="9">
    <source>
        <dbReference type="PROSITE" id="PS51182"/>
    </source>
</evidence>
<dbReference type="CDD" id="cd06257">
    <property type="entry name" value="DnaJ"/>
    <property type="match status" value="1"/>
</dbReference>
<dbReference type="SUPFAM" id="SSF46565">
    <property type="entry name" value="Chaperone J-domain"/>
    <property type="match status" value="1"/>
</dbReference>
<dbReference type="SMART" id="SM01326">
    <property type="entry name" value="PTEN_C2"/>
    <property type="match status" value="1"/>
</dbReference>
<feature type="region of interest" description="Disordered" evidence="5">
    <location>
        <begin position="792"/>
        <end position="861"/>
    </location>
</feature>
<dbReference type="SMART" id="SM00220">
    <property type="entry name" value="S_TKc"/>
    <property type="match status" value="1"/>
</dbReference>
<dbReference type="PROSITE" id="PS00108">
    <property type="entry name" value="PROTEIN_KINASE_ST"/>
    <property type="match status" value="1"/>
</dbReference>
<feature type="domain" description="C2 tensin-type" evidence="9">
    <location>
        <begin position="611"/>
        <end position="745"/>
    </location>
</feature>
<keyword evidence="4" id="KW-0968">Cytoplasmic vesicle</keyword>
<dbReference type="Gene3D" id="1.10.510.10">
    <property type="entry name" value="Transferase(Phosphotransferase) domain 1"/>
    <property type="match status" value="1"/>
</dbReference>
<dbReference type="PROSITE" id="PS50076">
    <property type="entry name" value="DNAJ_2"/>
    <property type="match status" value="1"/>
</dbReference>
<dbReference type="PROSITE" id="PS51181">
    <property type="entry name" value="PPASE_TENSIN"/>
    <property type="match status" value="1"/>
</dbReference>
<feature type="region of interest" description="Disordered" evidence="5">
    <location>
        <begin position="1012"/>
        <end position="1042"/>
    </location>
</feature>
<dbReference type="SUPFAM" id="SSF52799">
    <property type="entry name" value="(Phosphotyrosine protein) phosphatases II"/>
    <property type="match status" value="1"/>
</dbReference>
<dbReference type="Gene3D" id="1.10.287.110">
    <property type="entry name" value="DnaJ domain"/>
    <property type="match status" value="1"/>
</dbReference>
<dbReference type="SUPFAM" id="SSF49562">
    <property type="entry name" value="C2 domain (Calcium/lipid-binding domain, CaLB)"/>
    <property type="match status" value="1"/>
</dbReference>
<dbReference type="GO" id="GO:0030136">
    <property type="term" value="C:clathrin-coated vesicle"/>
    <property type="evidence" value="ECO:0007669"/>
    <property type="project" value="UniProtKB-SubCell"/>
</dbReference>
<dbReference type="PROSITE" id="PS50011">
    <property type="entry name" value="PROTEIN_KINASE_DOM"/>
    <property type="match status" value="1"/>
</dbReference>
<dbReference type="GO" id="GO:0000166">
    <property type="term" value="F:nucleotide binding"/>
    <property type="evidence" value="ECO:0007669"/>
    <property type="project" value="UniProtKB-KW"/>
</dbReference>
<dbReference type="InterPro" id="IPR029023">
    <property type="entry name" value="Tensin_phosphatase"/>
</dbReference>
<evidence type="ECO:0000256" key="2">
    <source>
        <dbReference type="ARBA" id="ARBA00005490"/>
    </source>
</evidence>
<dbReference type="Pfam" id="PF10409">
    <property type="entry name" value="PTEN_C2"/>
    <property type="match status" value="1"/>
</dbReference>
<evidence type="ECO:0000256" key="5">
    <source>
        <dbReference type="SAM" id="MobiDB-lite"/>
    </source>
</evidence>
<dbReference type="Gene3D" id="3.90.190.10">
    <property type="entry name" value="Protein tyrosine phosphatase superfamily"/>
    <property type="match status" value="1"/>
</dbReference>
<feature type="domain" description="Phosphatase tensin-type" evidence="8">
    <location>
        <begin position="432"/>
        <end position="607"/>
    </location>
</feature>
<feature type="domain" description="Protein kinase" evidence="6">
    <location>
        <begin position="54"/>
        <end position="328"/>
    </location>
</feature>
<dbReference type="InterPro" id="IPR011009">
    <property type="entry name" value="Kinase-like_dom_sf"/>
</dbReference>
<feature type="compositionally biased region" description="Pro residues" evidence="5">
    <location>
        <begin position="379"/>
        <end position="390"/>
    </location>
</feature>
<feature type="domain" description="J" evidence="7">
    <location>
        <begin position="1142"/>
        <end position="1208"/>
    </location>
</feature>
<dbReference type="InterPro" id="IPR001623">
    <property type="entry name" value="DnaJ_domain"/>
</dbReference>
<dbReference type="SMART" id="SM00271">
    <property type="entry name" value="DnaJ"/>
    <property type="match status" value="1"/>
</dbReference>
<feature type="compositionally biased region" description="Pro residues" evidence="5">
    <location>
        <begin position="813"/>
        <end position="824"/>
    </location>
</feature>
<feature type="compositionally biased region" description="Low complexity" evidence="5">
    <location>
        <begin position="391"/>
        <end position="409"/>
    </location>
</feature>
<comment type="similarity">
    <text evidence="2">Belongs to the protein kinase superfamily. AGC Ser/Thr protein kinase family. PKC subfamily.</text>
</comment>
<evidence type="ECO:0000259" key="8">
    <source>
        <dbReference type="PROSITE" id="PS51181"/>
    </source>
</evidence>
<dbReference type="InterPro" id="IPR036869">
    <property type="entry name" value="J_dom_sf"/>
</dbReference>
<dbReference type="Proteomes" id="UP001627154">
    <property type="component" value="Unassembled WGS sequence"/>
</dbReference>